<evidence type="ECO:0000256" key="1">
    <source>
        <dbReference type="SAM" id="MobiDB-lite"/>
    </source>
</evidence>
<evidence type="ECO:0000313" key="4">
    <source>
        <dbReference type="Proteomes" id="UP000001555"/>
    </source>
</evidence>
<organism>
    <name type="scientific">Ixodes scapularis</name>
    <name type="common">Black-legged tick</name>
    <name type="synonym">Deer tick</name>
    <dbReference type="NCBI Taxonomy" id="6945"/>
    <lineage>
        <taxon>Eukaryota</taxon>
        <taxon>Metazoa</taxon>
        <taxon>Ecdysozoa</taxon>
        <taxon>Arthropoda</taxon>
        <taxon>Chelicerata</taxon>
        <taxon>Arachnida</taxon>
        <taxon>Acari</taxon>
        <taxon>Parasitiformes</taxon>
        <taxon>Ixodida</taxon>
        <taxon>Ixodoidea</taxon>
        <taxon>Ixodidae</taxon>
        <taxon>Ixodinae</taxon>
        <taxon>Ixodes</taxon>
    </lineage>
</organism>
<dbReference type="EnsemblMetazoa" id="ISCW012116-RA">
    <property type="protein sequence ID" value="ISCW012116-PA"/>
    <property type="gene ID" value="ISCW012116"/>
</dbReference>
<dbReference type="PaxDb" id="6945-B7QAV9"/>
<name>B7QAV9_IXOSC</name>
<reference evidence="3" key="2">
    <citation type="submission" date="2020-05" db="UniProtKB">
        <authorList>
            <consortium name="EnsemblMetazoa"/>
        </authorList>
    </citation>
    <scope>IDENTIFICATION</scope>
    <source>
        <strain evidence="3">wikel</strain>
    </source>
</reference>
<feature type="non-terminal residue" evidence="2">
    <location>
        <position position="66"/>
    </location>
</feature>
<dbReference type="Proteomes" id="UP000001555">
    <property type="component" value="Unassembled WGS sequence"/>
</dbReference>
<feature type="non-terminal residue" evidence="2">
    <location>
        <position position="1"/>
    </location>
</feature>
<feature type="compositionally biased region" description="Pro residues" evidence="1">
    <location>
        <begin position="1"/>
        <end position="11"/>
    </location>
</feature>
<dbReference type="HOGENOM" id="CLU_2838513_0_0_1"/>
<dbReference type="AlphaFoldDB" id="B7QAV9"/>
<evidence type="ECO:0000313" key="3">
    <source>
        <dbReference type="EnsemblMetazoa" id="ISCW012116-PA"/>
    </source>
</evidence>
<dbReference type="EMBL" id="DS896982">
    <property type="protein sequence ID" value="EEC15981.1"/>
    <property type="molecule type" value="Genomic_DNA"/>
</dbReference>
<reference evidence="2 4" key="1">
    <citation type="submission" date="2008-03" db="EMBL/GenBank/DDBJ databases">
        <title>Annotation of Ixodes scapularis.</title>
        <authorList>
            <consortium name="Ixodes scapularis Genome Project Consortium"/>
            <person name="Caler E."/>
            <person name="Hannick L.I."/>
            <person name="Bidwell S."/>
            <person name="Joardar V."/>
            <person name="Thiagarajan M."/>
            <person name="Amedeo P."/>
            <person name="Galinsky K.J."/>
            <person name="Schobel S."/>
            <person name="Inman J."/>
            <person name="Hostetler J."/>
            <person name="Miller J."/>
            <person name="Hammond M."/>
            <person name="Megy K."/>
            <person name="Lawson D."/>
            <person name="Kodira C."/>
            <person name="Sutton G."/>
            <person name="Meyer J."/>
            <person name="Hill C.A."/>
            <person name="Birren B."/>
            <person name="Nene V."/>
            <person name="Collins F."/>
            <person name="Alarcon-Chaidez F."/>
            <person name="Wikel S."/>
            <person name="Strausberg R."/>
        </authorList>
    </citation>
    <scope>NUCLEOTIDE SEQUENCE [LARGE SCALE GENOMIC DNA]</scope>
    <source>
        <strain evidence="4">Wikel</strain>
        <strain evidence="2">Wikel colony</strain>
    </source>
</reference>
<dbReference type="VEuPathDB" id="VectorBase:ISCW012116"/>
<proteinExistence type="predicted"/>
<protein>
    <submittedName>
        <fullName evidence="2 3">Uncharacterized protein</fullName>
    </submittedName>
</protein>
<evidence type="ECO:0000313" key="2">
    <source>
        <dbReference type="EMBL" id="EEC15981.1"/>
    </source>
</evidence>
<sequence length="66" mass="7716">RRTLRAPPPLNPTRSRRPTARAVHSLRSTHALTPRERKKTATTTRTTHRDIVLSHRRRAARKFPMN</sequence>
<accession>B7QAV9</accession>
<dbReference type="EMBL" id="ABJB010755101">
    <property type="status" value="NOT_ANNOTATED_CDS"/>
    <property type="molecule type" value="Genomic_DNA"/>
</dbReference>
<dbReference type="InParanoid" id="B7QAV9"/>
<feature type="region of interest" description="Disordered" evidence="1">
    <location>
        <begin position="1"/>
        <end position="49"/>
    </location>
</feature>
<gene>
    <name evidence="2" type="ORF">IscW_ISCW012116</name>
</gene>
<keyword evidence="4" id="KW-1185">Reference proteome</keyword>